<evidence type="ECO:0000313" key="1">
    <source>
        <dbReference type="EMBL" id="QHK21589.1"/>
    </source>
</evidence>
<protein>
    <submittedName>
        <fullName evidence="1">Putative selenoprotein</fullName>
    </submittedName>
</protein>
<dbReference type="InterPro" id="IPR007423">
    <property type="entry name" value="Sel_put"/>
</dbReference>
<name>A0A6P1NPG8_9MICC</name>
<dbReference type="AlphaFoldDB" id="A0A6P1NPG8"/>
<keyword evidence="2" id="KW-1185">Reference proteome</keyword>
<dbReference type="Proteomes" id="UP000464186">
    <property type="component" value="Chromosome"/>
</dbReference>
<evidence type="ECO:0000313" key="2">
    <source>
        <dbReference type="Proteomes" id="UP000464186"/>
    </source>
</evidence>
<sequence length="67" mass="7403">MSPGLAAVATGFRGFARYLGGVLGADAYTKYLEHHHAAGHGEPPLTEREFWRDRTDRQDSNPQGRCC</sequence>
<proteinExistence type="predicted"/>
<gene>
    <name evidence="1" type="ORF">GU243_19935</name>
</gene>
<accession>A0A6P1NPG8</accession>
<dbReference type="EMBL" id="CP047898">
    <property type="protein sequence ID" value="QHK21589.1"/>
    <property type="molecule type" value="Genomic_DNA"/>
</dbReference>
<dbReference type="KEGG" id="psey:GU243_19935"/>
<organism evidence="1 2">
    <name type="scientific">Pseudarthrobacter psychrotolerans</name>
    <dbReference type="NCBI Taxonomy" id="2697569"/>
    <lineage>
        <taxon>Bacteria</taxon>
        <taxon>Bacillati</taxon>
        <taxon>Actinomycetota</taxon>
        <taxon>Actinomycetes</taxon>
        <taxon>Micrococcales</taxon>
        <taxon>Micrococcaceae</taxon>
        <taxon>Pseudarthrobacter</taxon>
    </lineage>
</organism>
<dbReference type="Pfam" id="PF04328">
    <property type="entry name" value="Sel_put"/>
    <property type="match status" value="1"/>
</dbReference>
<reference evidence="1 2" key="1">
    <citation type="submission" date="2020-01" db="EMBL/GenBank/DDBJ databases">
        <title>Pseudarthrobacter psychrotolerans sp. nov., isolated from antarctic soil.</title>
        <authorList>
            <person name="Shin Y."/>
            <person name="Park W."/>
        </authorList>
    </citation>
    <scope>NUCLEOTIDE SEQUENCE [LARGE SCALE GENOMIC DNA]</scope>
    <source>
        <strain evidence="1 2">YJ56</strain>
    </source>
</reference>